<dbReference type="AlphaFoldDB" id="U4KYE9"/>
<protein>
    <submittedName>
        <fullName evidence="1">Uncharacterized protein</fullName>
    </submittedName>
</protein>
<accession>U4KYE9</accession>
<name>U4KYE9_PYROM</name>
<evidence type="ECO:0000313" key="1">
    <source>
        <dbReference type="EMBL" id="CCX04634.1"/>
    </source>
</evidence>
<dbReference type="EMBL" id="HF935211">
    <property type="protein sequence ID" value="CCX04634.1"/>
    <property type="molecule type" value="Genomic_DNA"/>
</dbReference>
<sequence length="129" mass="14148">MSQPTVYSEAALFLDPPFYCIWTLTADGRRGKLITGPEPSATGLPSQELPELEPFVFATVADANQAAQGIFEECTGNKIEPQNVQTDPQTGFKTFTNPAAESGDEDFQLILKMWVDLEDGYGAKSLRRT</sequence>
<dbReference type="Proteomes" id="UP000018144">
    <property type="component" value="Unassembled WGS sequence"/>
</dbReference>
<keyword evidence="2" id="KW-1185">Reference proteome</keyword>
<proteinExistence type="predicted"/>
<organism evidence="1 2">
    <name type="scientific">Pyronema omphalodes (strain CBS 100304)</name>
    <name type="common">Pyronema confluens</name>
    <dbReference type="NCBI Taxonomy" id="1076935"/>
    <lineage>
        <taxon>Eukaryota</taxon>
        <taxon>Fungi</taxon>
        <taxon>Dikarya</taxon>
        <taxon>Ascomycota</taxon>
        <taxon>Pezizomycotina</taxon>
        <taxon>Pezizomycetes</taxon>
        <taxon>Pezizales</taxon>
        <taxon>Pyronemataceae</taxon>
        <taxon>Pyronema</taxon>
    </lineage>
</organism>
<reference evidence="1 2" key="1">
    <citation type="journal article" date="2013" name="PLoS Genet.">
        <title>The genome and development-dependent transcriptomes of Pyronema confluens: a window into fungal evolution.</title>
        <authorList>
            <person name="Traeger S."/>
            <person name="Altegoer F."/>
            <person name="Freitag M."/>
            <person name="Gabaldon T."/>
            <person name="Kempken F."/>
            <person name="Kumar A."/>
            <person name="Marcet-Houben M."/>
            <person name="Poggeler S."/>
            <person name="Stajich J.E."/>
            <person name="Nowrousian M."/>
        </authorList>
    </citation>
    <scope>NUCLEOTIDE SEQUENCE [LARGE SCALE GENOMIC DNA]</scope>
    <source>
        <strain evidence="2">CBS 100304</strain>
        <tissue evidence="1">Vegetative mycelium</tissue>
    </source>
</reference>
<evidence type="ECO:0000313" key="2">
    <source>
        <dbReference type="Proteomes" id="UP000018144"/>
    </source>
</evidence>
<gene>
    <name evidence="1" type="ORF">PCON_03065</name>
</gene>